<evidence type="ECO:0000313" key="3">
    <source>
        <dbReference type="Proteomes" id="UP000717585"/>
    </source>
</evidence>
<feature type="region of interest" description="Disordered" evidence="1">
    <location>
        <begin position="375"/>
        <end position="458"/>
    </location>
</feature>
<feature type="compositionally biased region" description="Low complexity" evidence="1">
    <location>
        <begin position="387"/>
        <end position="400"/>
    </location>
</feature>
<feature type="region of interest" description="Disordered" evidence="1">
    <location>
        <begin position="203"/>
        <end position="224"/>
    </location>
</feature>
<name>A0A8J6B983_9EUKA</name>
<organism evidence="2 3">
    <name type="scientific">Carpediemonas membranifera</name>
    <dbReference type="NCBI Taxonomy" id="201153"/>
    <lineage>
        <taxon>Eukaryota</taxon>
        <taxon>Metamonada</taxon>
        <taxon>Carpediemonas-like organisms</taxon>
        <taxon>Carpediemonas</taxon>
    </lineage>
</organism>
<feature type="compositionally biased region" description="Polar residues" evidence="1">
    <location>
        <begin position="204"/>
        <end position="215"/>
    </location>
</feature>
<sequence length="660" mass="71528">MLGHIVGPYRYAPNSTPSPPRSSPHQAPKLSEPSKPRAVDALPNPTSRASSPVRRSPYRTVNSPYSDTRPRPSPTLGSRPHPAPSRPETAFSPATDYIKRSPARAGVEPYVEFVHIDRCARPAPSSPTVEFVPTVPHGHAQSYWASPTRVEAVREAERAGAQQQRSPAASYQPHTQPRTVYYDYSLQAEVQPASIYRTHRHVSPTRNSPMMTQGRISRPARSKIPSQAIARLPDEAVEFDPWSQSLETSSHMRRADSIEIETVPTSSAGKSRHSNRTKGSERASVTTRDIPESRRAVDPRPVPISTSGSVVVESIQPPILGFDFSHPQPLSGQARPSSVSSKEWEELVMVSQYLTALPGPQPILEGLLGVARSPERSASSGITRPRSGSTLSTAASSHSAMPGSEYQSPHSPRQRSPLRKTSVTVPPLNLSQIAQSPNAMESESEESASPRELSSLSSSLAKPFQQLAHSRERSDSIGTVMSDVTSIFTINESDSGQLAHERKPLPSRLIARSGSGHVPNKGYTPFHEPYPEVSELDDVHAAIQRQIVVKRKLQARKKPVPKPIPSTGQLKPAGSGVESTWVRPAVSKSRTYASRRMAADLIGFAGVDVEVLDDSDDEAENLSSGSGEFKEMLAAVAAQLGIRPDQVSAAHVESLIQALS</sequence>
<reference evidence="2" key="1">
    <citation type="submission" date="2021-05" db="EMBL/GenBank/DDBJ databases">
        <title>A free-living protist that lacks canonical eukaryotic 1 DNA replication and segregation systems.</title>
        <authorList>
            <person name="Salas-Leiva D.E."/>
            <person name="Tromer E.C."/>
            <person name="Curtis B.A."/>
            <person name="Jerlstrom-Hultqvist J."/>
            <person name="Kolisko M."/>
            <person name="Yi Z."/>
            <person name="Salas-Leiva J.S."/>
            <person name="Gallot-Lavallee L."/>
            <person name="Kops G.J.P.L."/>
            <person name="Archibald J.M."/>
            <person name="Simpson A.G.B."/>
            <person name="Roger A.J."/>
        </authorList>
    </citation>
    <scope>NUCLEOTIDE SEQUENCE</scope>
    <source>
        <strain evidence="2">BICM</strain>
    </source>
</reference>
<proteinExistence type="predicted"/>
<dbReference type="AlphaFoldDB" id="A0A8J6B983"/>
<feature type="compositionally biased region" description="Polar residues" evidence="1">
    <location>
        <begin position="419"/>
        <end position="439"/>
    </location>
</feature>
<comment type="caution">
    <text evidence="2">The sequence shown here is derived from an EMBL/GenBank/DDBJ whole genome shotgun (WGS) entry which is preliminary data.</text>
</comment>
<feature type="region of interest" description="Disordered" evidence="1">
    <location>
        <begin position="1"/>
        <end position="102"/>
    </location>
</feature>
<protein>
    <submittedName>
        <fullName evidence="2">Uncharacterized protein</fullName>
    </submittedName>
</protein>
<dbReference type="Proteomes" id="UP000717585">
    <property type="component" value="Unassembled WGS sequence"/>
</dbReference>
<evidence type="ECO:0000313" key="2">
    <source>
        <dbReference type="EMBL" id="KAG9396844.1"/>
    </source>
</evidence>
<dbReference type="EMBL" id="JAHDYR010000005">
    <property type="protein sequence ID" value="KAG9396844.1"/>
    <property type="molecule type" value="Genomic_DNA"/>
</dbReference>
<feature type="region of interest" description="Disordered" evidence="1">
    <location>
        <begin position="247"/>
        <end position="306"/>
    </location>
</feature>
<evidence type="ECO:0000256" key="1">
    <source>
        <dbReference type="SAM" id="MobiDB-lite"/>
    </source>
</evidence>
<feature type="compositionally biased region" description="Basic and acidic residues" evidence="1">
    <location>
        <begin position="289"/>
        <end position="298"/>
    </location>
</feature>
<accession>A0A8J6B983</accession>
<keyword evidence="3" id="KW-1185">Reference proteome</keyword>
<gene>
    <name evidence="2" type="ORF">J8273_1891</name>
</gene>